<reference evidence="2" key="1">
    <citation type="journal article" date="2020" name="Nature">
        <title>Giant virus diversity and host interactions through global metagenomics.</title>
        <authorList>
            <person name="Schulz F."/>
            <person name="Roux S."/>
            <person name="Paez-Espino D."/>
            <person name="Jungbluth S."/>
            <person name="Walsh D.A."/>
            <person name="Denef V.J."/>
            <person name="McMahon K.D."/>
            <person name="Konstantinidis K.T."/>
            <person name="Eloe-Fadrosh E.A."/>
            <person name="Kyrpides N.C."/>
            <person name="Woyke T."/>
        </authorList>
    </citation>
    <scope>NUCLEOTIDE SEQUENCE</scope>
    <source>
        <strain evidence="2">GVMAG-M-3300005589-24</strain>
    </source>
</reference>
<feature type="transmembrane region" description="Helical" evidence="1">
    <location>
        <begin position="95"/>
        <end position="118"/>
    </location>
</feature>
<proteinExistence type="predicted"/>
<accession>A0A6C0EJP6</accession>
<keyword evidence="1" id="KW-0472">Membrane</keyword>
<dbReference type="EMBL" id="MN738876">
    <property type="protein sequence ID" value="QHT29267.1"/>
    <property type="molecule type" value="Genomic_DNA"/>
</dbReference>
<keyword evidence="1" id="KW-1133">Transmembrane helix</keyword>
<keyword evidence="1" id="KW-0812">Transmembrane</keyword>
<name>A0A6C0EJP6_9ZZZZ</name>
<feature type="transmembrane region" description="Helical" evidence="1">
    <location>
        <begin position="146"/>
        <end position="168"/>
    </location>
</feature>
<feature type="transmembrane region" description="Helical" evidence="1">
    <location>
        <begin position="189"/>
        <end position="213"/>
    </location>
</feature>
<dbReference type="AlphaFoldDB" id="A0A6C0EJP6"/>
<evidence type="ECO:0000256" key="1">
    <source>
        <dbReference type="SAM" id="Phobius"/>
    </source>
</evidence>
<feature type="transmembrane region" description="Helical" evidence="1">
    <location>
        <begin position="225"/>
        <end position="243"/>
    </location>
</feature>
<sequence length="274" mass="31353">MSNPRRSRSYPENLNEVKEREFIQQQQELLDSKEVINQFQEKDHNRAEELADFDSVRQRRTCCNLLIRWGNYILERGEEERREDSNISRKSYAGFYYFIKWFVRSMFFLISTTIGSVLGKEIGCEIRDHDTCDIRAVELAGNSPHIISTVCGFVVGLIMGQWLGRFIWDHITKNILSCLRGIEKYADESKMCLMFLAVLVYILGIVSFGIIFYFFVDIGHGDDNIVGAIIGGVVGLCCAIFACRKNSNCRSGQETPMVHNINSSEHAIPTLNLP</sequence>
<organism evidence="2">
    <name type="scientific">viral metagenome</name>
    <dbReference type="NCBI Taxonomy" id="1070528"/>
    <lineage>
        <taxon>unclassified sequences</taxon>
        <taxon>metagenomes</taxon>
        <taxon>organismal metagenomes</taxon>
    </lineage>
</organism>
<evidence type="ECO:0000313" key="2">
    <source>
        <dbReference type="EMBL" id="QHT29267.1"/>
    </source>
</evidence>
<protein>
    <submittedName>
        <fullName evidence="2">Uncharacterized protein</fullName>
    </submittedName>
</protein>